<dbReference type="OrthoDB" id="10012075at2759"/>
<keyword evidence="3" id="KW-1185">Reference proteome</keyword>
<gene>
    <name evidence="2" type="ORF">T265_04646</name>
</gene>
<dbReference type="InterPro" id="IPR036179">
    <property type="entry name" value="Ig-like_dom_sf"/>
</dbReference>
<accession>A0A075AGC3</accession>
<dbReference type="InterPro" id="IPR007110">
    <property type="entry name" value="Ig-like_dom"/>
</dbReference>
<dbReference type="KEGG" id="ovi:T265_04646"/>
<dbReference type="EMBL" id="KL596696">
    <property type="protein sequence ID" value="KER28604.1"/>
    <property type="molecule type" value="Genomic_DNA"/>
</dbReference>
<dbReference type="GeneID" id="20318828"/>
<reference evidence="2 3" key="1">
    <citation type="submission" date="2013-11" db="EMBL/GenBank/DDBJ databases">
        <title>Opisthorchis viverrini - life in the bile duct.</title>
        <authorList>
            <person name="Young N.D."/>
            <person name="Nagarajan N."/>
            <person name="Lin S.J."/>
            <person name="Korhonen P.K."/>
            <person name="Jex A.R."/>
            <person name="Hall R.S."/>
            <person name="Safavi-Hemami H."/>
            <person name="Kaewkong W."/>
            <person name="Bertrand D."/>
            <person name="Gao S."/>
            <person name="Seet Q."/>
            <person name="Wongkham S."/>
            <person name="Teh B.T."/>
            <person name="Wongkham C."/>
            <person name="Intapan P.M."/>
            <person name="Maleewong W."/>
            <person name="Yang X."/>
            <person name="Hu M."/>
            <person name="Wang Z."/>
            <person name="Hofmann A."/>
            <person name="Sternberg P.W."/>
            <person name="Tan P."/>
            <person name="Wang J."/>
            <person name="Gasser R.B."/>
        </authorList>
    </citation>
    <scope>NUCLEOTIDE SEQUENCE [LARGE SCALE GENOMIC DNA]</scope>
</reference>
<dbReference type="PROSITE" id="PS50835">
    <property type="entry name" value="IG_LIKE"/>
    <property type="match status" value="1"/>
</dbReference>
<dbReference type="SMART" id="SM00409">
    <property type="entry name" value="IG"/>
    <property type="match status" value="1"/>
</dbReference>
<feature type="domain" description="Ig-like" evidence="1">
    <location>
        <begin position="12"/>
        <end position="164"/>
    </location>
</feature>
<dbReference type="Proteomes" id="UP000054324">
    <property type="component" value="Unassembled WGS sequence"/>
</dbReference>
<proteinExistence type="predicted"/>
<dbReference type="RefSeq" id="XP_009167692.1">
    <property type="nucleotide sequence ID" value="XM_009169428.1"/>
</dbReference>
<dbReference type="InterPro" id="IPR013783">
    <property type="entry name" value="Ig-like_fold"/>
</dbReference>
<dbReference type="STRING" id="6198.A0A075AGC3"/>
<organism evidence="2 3">
    <name type="scientific">Opisthorchis viverrini</name>
    <name type="common">Southeast Asian liver fluke</name>
    <dbReference type="NCBI Taxonomy" id="6198"/>
    <lineage>
        <taxon>Eukaryota</taxon>
        <taxon>Metazoa</taxon>
        <taxon>Spiralia</taxon>
        <taxon>Lophotrochozoa</taxon>
        <taxon>Platyhelminthes</taxon>
        <taxon>Trematoda</taxon>
        <taxon>Digenea</taxon>
        <taxon>Opisthorchiida</taxon>
        <taxon>Opisthorchiata</taxon>
        <taxon>Opisthorchiidae</taxon>
        <taxon>Opisthorchis</taxon>
    </lineage>
</organism>
<dbReference type="CTD" id="20318828"/>
<dbReference type="AlphaFoldDB" id="A0A075AGC3"/>
<dbReference type="PANTHER" id="PTHR47027:SF20">
    <property type="entry name" value="REVERSE TRANSCRIPTASE-LIKE PROTEIN WITH RNA-DIRECTED DNA POLYMERASE DOMAIN"/>
    <property type="match status" value="1"/>
</dbReference>
<sequence>MQINSSFQTVPPDIQMANRVIKQSLGMNTVLSCTVFANPPGTVQWYFNQKTRIIASSCDILSNEEKKHCLLYWLLIRWLLISSPSLAIGLQTFRHHTRRHHQRAVGGVLLPCLLEHRPHPNNVLAPIISKLTIFKLNPADFGDYTCSVSNIMGERHGTTSLQIMLQNVRSENIFFTIQGESPEIVVNITYLGSCISSDGSVCSCISSDGSVSDGVRARISKARNMFANLHHLWRQKGISLDLKGRVCQATVRAVLLYGCVTWPLSTDNVSVMSDSIRIIFCILPAENPTVEGQHISATKPVPISFTKASVQKKLGQVKNLAWKQHIRKPAFPAELFIRKCQLKSYRLLDKEAKL</sequence>
<evidence type="ECO:0000259" key="1">
    <source>
        <dbReference type="PROSITE" id="PS50835"/>
    </source>
</evidence>
<evidence type="ECO:0000313" key="2">
    <source>
        <dbReference type="EMBL" id="KER28604.1"/>
    </source>
</evidence>
<protein>
    <recommendedName>
        <fullName evidence="1">Ig-like domain-containing protein</fullName>
    </recommendedName>
</protein>
<dbReference type="Gene3D" id="2.60.40.10">
    <property type="entry name" value="Immunoglobulins"/>
    <property type="match status" value="2"/>
</dbReference>
<name>A0A075AGC3_OPIVI</name>
<dbReference type="PANTHER" id="PTHR47027">
    <property type="entry name" value="REVERSE TRANSCRIPTASE DOMAIN-CONTAINING PROTEIN"/>
    <property type="match status" value="1"/>
</dbReference>
<dbReference type="SUPFAM" id="SSF48726">
    <property type="entry name" value="Immunoglobulin"/>
    <property type="match status" value="1"/>
</dbReference>
<dbReference type="InterPro" id="IPR003599">
    <property type="entry name" value="Ig_sub"/>
</dbReference>
<evidence type="ECO:0000313" key="3">
    <source>
        <dbReference type="Proteomes" id="UP000054324"/>
    </source>
</evidence>